<reference evidence="4" key="1">
    <citation type="journal article" date="2019" name="Int. J. Syst. Evol. Microbiol.">
        <title>The Global Catalogue of Microorganisms (GCM) 10K type strain sequencing project: providing services to taxonomists for standard genome sequencing and annotation.</title>
        <authorList>
            <consortium name="The Broad Institute Genomics Platform"/>
            <consortium name="The Broad Institute Genome Sequencing Center for Infectious Disease"/>
            <person name="Wu L."/>
            <person name="Ma J."/>
        </authorList>
    </citation>
    <scope>NUCLEOTIDE SEQUENCE [LARGE SCALE GENOMIC DNA]</scope>
    <source>
        <strain evidence="4">CGMCC 1.15288</strain>
    </source>
</reference>
<dbReference type="InterPro" id="IPR002201">
    <property type="entry name" value="Glyco_trans_9"/>
</dbReference>
<dbReference type="Pfam" id="PF01075">
    <property type="entry name" value="Glyco_transf_9"/>
    <property type="match status" value="1"/>
</dbReference>
<sequence>MNKPVKFLVLRFSSIGDIVLTTPVVRCLKKQMPEAEIHYFTKSKFEFLLRDNPYIDKVWLLEKGNASEILSLLKKEKFDYIIDLHRNIRTLRIKWTLGVPAFSFEKLNAQKWLMTQFKINYLPDTHIVDRCLDTLKTFNIKNDGEGLDYFIPYKDQVELEWLPETHRESYVAYAIGGQHFTKKMPASRMIELCRKINHPVILLGGPEDFEAGEAIRLALGDAQILNACGKYNFNQSASLIQKALIVFSHDTGLMHVAAAFRKKVYAIWGNTIPEFGMYPYRTSFEKLEVKGLDCRPCSKIGHSKCPKGHFRCMNDISFDFPIPELPQQN</sequence>
<dbReference type="InterPro" id="IPR051199">
    <property type="entry name" value="LPS_LOS_Heptosyltrfase"/>
</dbReference>
<evidence type="ECO:0000313" key="4">
    <source>
        <dbReference type="Proteomes" id="UP000600214"/>
    </source>
</evidence>
<dbReference type="PANTHER" id="PTHR30160:SF1">
    <property type="entry name" value="LIPOPOLYSACCHARIDE 1,2-N-ACETYLGLUCOSAMINETRANSFERASE-RELATED"/>
    <property type="match status" value="1"/>
</dbReference>
<protein>
    <submittedName>
        <fullName evidence="3">Glycosyl hydrolase</fullName>
    </submittedName>
</protein>
<dbReference type="CDD" id="cd03789">
    <property type="entry name" value="GT9_LPS_heptosyltransferase"/>
    <property type="match status" value="1"/>
</dbReference>
<keyword evidence="3" id="KW-0378">Hydrolase</keyword>
<accession>A0ABQ1YZD4</accession>
<dbReference type="PANTHER" id="PTHR30160">
    <property type="entry name" value="TETRAACYLDISACCHARIDE 4'-KINASE-RELATED"/>
    <property type="match status" value="1"/>
</dbReference>
<evidence type="ECO:0000256" key="1">
    <source>
        <dbReference type="ARBA" id="ARBA00022676"/>
    </source>
</evidence>
<dbReference type="Gene3D" id="3.40.50.2000">
    <property type="entry name" value="Glycogen Phosphorylase B"/>
    <property type="match status" value="2"/>
</dbReference>
<dbReference type="Proteomes" id="UP000600214">
    <property type="component" value="Unassembled WGS sequence"/>
</dbReference>
<comment type="caution">
    <text evidence="3">The sequence shown here is derived from an EMBL/GenBank/DDBJ whole genome shotgun (WGS) entry which is preliminary data.</text>
</comment>
<dbReference type="SUPFAM" id="SSF53756">
    <property type="entry name" value="UDP-Glycosyltransferase/glycogen phosphorylase"/>
    <property type="match status" value="1"/>
</dbReference>
<dbReference type="GO" id="GO:0016787">
    <property type="term" value="F:hydrolase activity"/>
    <property type="evidence" value="ECO:0007669"/>
    <property type="project" value="UniProtKB-KW"/>
</dbReference>
<organism evidence="3 4">
    <name type="scientific">Dyadobacter endophyticus</name>
    <dbReference type="NCBI Taxonomy" id="1749036"/>
    <lineage>
        <taxon>Bacteria</taxon>
        <taxon>Pseudomonadati</taxon>
        <taxon>Bacteroidota</taxon>
        <taxon>Cytophagia</taxon>
        <taxon>Cytophagales</taxon>
        <taxon>Spirosomataceae</taxon>
        <taxon>Dyadobacter</taxon>
    </lineage>
</organism>
<keyword evidence="4" id="KW-1185">Reference proteome</keyword>
<proteinExistence type="predicted"/>
<dbReference type="EMBL" id="BMIA01000003">
    <property type="protein sequence ID" value="GGH44449.1"/>
    <property type="molecule type" value="Genomic_DNA"/>
</dbReference>
<keyword evidence="2" id="KW-0808">Transferase</keyword>
<keyword evidence="1" id="KW-0328">Glycosyltransferase</keyword>
<evidence type="ECO:0000256" key="2">
    <source>
        <dbReference type="ARBA" id="ARBA00022679"/>
    </source>
</evidence>
<evidence type="ECO:0000313" key="3">
    <source>
        <dbReference type="EMBL" id="GGH44449.1"/>
    </source>
</evidence>
<gene>
    <name evidence="3" type="ORF">GCM10007423_42660</name>
</gene>
<dbReference type="RefSeq" id="WP_188935873.1">
    <property type="nucleotide sequence ID" value="NZ_BMIA01000003.1"/>
</dbReference>
<name>A0ABQ1YZD4_9BACT</name>